<keyword evidence="1" id="KW-0472">Membrane</keyword>
<gene>
    <name evidence="2" type="ORF">VEZ01S_18_00090</name>
</gene>
<organism evidence="2 3">
    <name type="scientific">Vibrio ezurae NBRC 102218</name>
    <dbReference type="NCBI Taxonomy" id="1219080"/>
    <lineage>
        <taxon>Bacteria</taxon>
        <taxon>Pseudomonadati</taxon>
        <taxon>Pseudomonadota</taxon>
        <taxon>Gammaproteobacteria</taxon>
        <taxon>Vibrionales</taxon>
        <taxon>Vibrionaceae</taxon>
        <taxon>Vibrio</taxon>
    </lineage>
</organism>
<evidence type="ECO:0000256" key="1">
    <source>
        <dbReference type="SAM" id="Phobius"/>
    </source>
</evidence>
<dbReference type="STRING" id="1219080.VEZ01S_18_00090"/>
<dbReference type="InterPro" id="IPR018676">
    <property type="entry name" value="DUF2149"/>
</dbReference>
<keyword evidence="1" id="KW-0812">Transmembrane</keyword>
<sequence>MRFLEAEEADDPILSIINMVDLFAVVMAFLMMLNVTGAQLPDNSILVENPGKKDMRITVKDGETLTRYESSDEIGEGAGTIAGQTYRLDDGRLVYVPK</sequence>
<protein>
    <recommendedName>
        <fullName evidence="4">DUF2149 domain-containing protein</fullName>
    </recommendedName>
</protein>
<dbReference type="Pfam" id="PF09919">
    <property type="entry name" value="DUF2149"/>
    <property type="match status" value="1"/>
</dbReference>
<evidence type="ECO:0000313" key="2">
    <source>
        <dbReference type="EMBL" id="GAD79583.1"/>
    </source>
</evidence>
<dbReference type="AlphaFoldDB" id="U3CN97"/>
<accession>U3CN97</accession>
<dbReference type="OrthoDB" id="199365at2"/>
<reference evidence="2 3" key="1">
    <citation type="submission" date="2013-09" db="EMBL/GenBank/DDBJ databases">
        <title>Whole genome shotgun sequence of Vibrio ezurae NBRC 102218.</title>
        <authorList>
            <person name="Yoshida I."/>
            <person name="Hosoyama A."/>
            <person name="Numata M."/>
            <person name="Hashimoto M."/>
            <person name="Hosoyama Y."/>
            <person name="Tsuchikane K."/>
            <person name="Noguchi M."/>
            <person name="Hirakata S."/>
            <person name="Ichikawa N."/>
            <person name="Ohji S."/>
            <person name="Yamazoe A."/>
            <person name="Fujita N."/>
        </authorList>
    </citation>
    <scope>NUCLEOTIDE SEQUENCE [LARGE SCALE GENOMIC DNA]</scope>
    <source>
        <strain evidence="2 3">NBRC 102218</strain>
    </source>
</reference>
<name>U3CN97_9VIBR</name>
<dbReference type="Proteomes" id="UP000016562">
    <property type="component" value="Unassembled WGS sequence"/>
</dbReference>
<proteinExistence type="predicted"/>
<evidence type="ECO:0000313" key="3">
    <source>
        <dbReference type="Proteomes" id="UP000016562"/>
    </source>
</evidence>
<dbReference type="eggNOG" id="COG4744">
    <property type="taxonomic scope" value="Bacteria"/>
</dbReference>
<comment type="caution">
    <text evidence="2">The sequence shown here is derived from an EMBL/GenBank/DDBJ whole genome shotgun (WGS) entry which is preliminary data.</text>
</comment>
<dbReference type="EMBL" id="BATM01000018">
    <property type="protein sequence ID" value="GAD79583.1"/>
    <property type="molecule type" value="Genomic_DNA"/>
</dbReference>
<keyword evidence="1" id="KW-1133">Transmembrane helix</keyword>
<keyword evidence="3" id="KW-1185">Reference proteome</keyword>
<evidence type="ECO:0008006" key="4">
    <source>
        <dbReference type="Google" id="ProtNLM"/>
    </source>
</evidence>
<dbReference type="RefSeq" id="WP_021713292.1">
    <property type="nucleotide sequence ID" value="NZ_BATM01000018.1"/>
</dbReference>
<feature type="transmembrane region" description="Helical" evidence="1">
    <location>
        <begin position="12"/>
        <end position="33"/>
    </location>
</feature>